<dbReference type="Proteomes" id="UP000038045">
    <property type="component" value="Unplaced"/>
</dbReference>
<dbReference type="WBParaSite" id="PTRK_0001669600.1">
    <property type="protein sequence ID" value="PTRK_0001669600.1"/>
    <property type="gene ID" value="PTRK_0001669600"/>
</dbReference>
<feature type="compositionally biased region" description="Basic residues" evidence="1">
    <location>
        <begin position="115"/>
        <end position="133"/>
    </location>
</feature>
<feature type="compositionally biased region" description="Basic residues" evidence="1">
    <location>
        <begin position="177"/>
        <end position="190"/>
    </location>
</feature>
<protein>
    <submittedName>
        <fullName evidence="3">LigA</fullName>
    </submittedName>
</protein>
<dbReference type="AlphaFoldDB" id="A0A0N5A4R7"/>
<sequence>MRGPKRIGRRGHGMGHGGEHGPERGLAEIPPRPCPSRRAADPGPEARRADRRRAGGLLQPRFRRPREDLPRAARRAVGAADVGARRAGVPGPPASGARLHPARVRRRQSSADHRLRCRPRRSGHRLGRGRAARGRTGLGRAARILPGPDQLRRAPADRRRDGDPRHRPPSGGTAERRARHRLHRGRRCVRRTGPAQSGGCRDRLGPSQRRPARPRRSADGGGGRGGETDRPGRRLCLGRLRILGRPLDARGAAGRPAVQPEMDEGRRLLAAGRRRLERCDRGLKARHKKPLPLERGEGQGPAGADRGHQGRAFGLAAQVRGHGRRGAGVEGAVVLDRRVAEGDVGQACIEGHARRHLGRAADREQPAVGVRNAGRAQAVAGRGRVIADAGAQGGLVAEGVVQADGAGGDVFVVLMDDVAAVRIFDGDGLELGPADAVDLGVQRQLVVDGVTHRGRGEPRGVEAGRAAGGDAVGRKGAGQGDGDIPVQFVLDLGAVGQAEVPRTLVDLGADVPAEVPAVAFQQGGAVRQQGRDRRHGRGQLGLDVLGGQAGVARTQLRGQGVIAREGALLVLGGEVVRGRHRDAQGEAVADRGGESEVRDQAAFDRVDLGVARVDHRHVHAARIGDVGAGVLHLGVDADGVKADRDFTAAAGDGGGVPPHRADAAIGGLAGEGAAGAAHGLFLQIEGAGEGRGRHARHQDGGQSQAAEADHVPGGHLRFTYVEGRPLKSGRPLFGESRHAAITASVS</sequence>
<feature type="region of interest" description="Disordered" evidence="1">
    <location>
        <begin position="452"/>
        <end position="479"/>
    </location>
</feature>
<feature type="compositionally biased region" description="Basic and acidic residues" evidence="1">
    <location>
        <begin position="150"/>
        <end position="166"/>
    </location>
</feature>
<feature type="compositionally biased region" description="Basic and acidic residues" evidence="1">
    <location>
        <begin position="17"/>
        <end position="26"/>
    </location>
</feature>
<feature type="compositionally biased region" description="Basic residues" evidence="1">
    <location>
        <begin position="1"/>
        <end position="13"/>
    </location>
</feature>
<feature type="region of interest" description="Disordered" evidence="1">
    <location>
        <begin position="1"/>
        <end position="235"/>
    </location>
</feature>
<evidence type="ECO:0000313" key="3">
    <source>
        <dbReference type="WBParaSite" id="PTRK_0001669600.1"/>
    </source>
</evidence>
<feature type="compositionally biased region" description="Basic and acidic residues" evidence="1">
    <location>
        <begin position="38"/>
        <end position="48"/>
    </location>
</feature>
<evidence type="ECO:0000256" key="1">
    <source>
        <dbReference type="SAM" id="MobiDB-lite"/>
    </source>
</evidence>
<feature type="compositionally biased region" description="Gly residues" evidence="1">
    <location>
        <begin position="466"/>
        <end position="479"/>
    </location>
</feature>
<reference evidence="3" key="1">
    <citation type="submission" date="2017-02" db="UniProtKB">
        <authorList>
            <consortium name="WormBaseParasite"/>
        </authorList>
    </citation>
    <scope>IDENTIFICATION</scope>
</reference>
<evidence type="ECO:0000313" key="2">
    <source>
        <dbReference type="Proteomes" id="UP000038045"/>
    </source>
</evidence>
<feature type="compositionally biased region" description="Low complexity" evidence="1">
    <location>
        <begin position="134"/>
        <end position="149"/>
    </location>
</feature>
<feature type="compositionally biased region" description="Low complexity" evidence="1">
    <location>
        <begin position="75"/>
        <end position="89"/>
    </location>
</feature>
<name>A0A0N5A4R7_PARTI</name>
<organism evidence="2 3">
    <name type="scientific">Parastrongyloides trichosuri</name>
    <name type="common">Possum-specific nematode worm</name>
    <dbReference type="NCBI Taxonomy" id="131310"/>
    <lineage>
        <taxon>Eukaryota</taxon>
        <taxon>Metazoa</taxon>
        <taxon>Ecdysozoa</taxon>
        <taxon>Nematoda</taxon>
        <taxon>Chromadorea</taxon>
        <taxon>Rhabditida</taxon>
        <taxon>Tylenchina</taxon>
        <taxon>Panagrolaimomorpha</taxon>
        <taxon>Strongyloidoidea</taxon>
        <taxon>Strongyloididae</taxon>
        <taxon>Parastrongyloides</taxon>
    </lineage>
</organism>
<accession>A0A0N5A4R7</accession>
<keyword evidence="2" id="KW-1185">Reference proteome</keyword>
<feature type="compositionally biased region" description="Basic and acidic residues" evidence="1">
    <location>
        <begin position="452"/>
        <end position="462"/>
    </location>
</feature>
<proteinExistence type="predicted"/>
<feature type="region of interest" description="Disordered" evidence="1">
    <location>
        <begin position="286"/>
        <end position="308"/>
    </location>
</feature>
<feature type="region of interest" description="Disordered" evidence="1">
    <location>
        <begin position="688"/>
        <end position="714"/>
    </location>
</feature>